<keyword evidence="3" id="KW-1185">Reference proteome</keyword>
<protein>
    <submittedName>
        <fullName evidence="2">Uncharacterized protein</fullName>
    </submittedName>
</protein>
<reference evidence="2 3" key="1">
    <citation type="submission" date="2018-06" db="EMBL/GenBank/DDBJ databases">
        <title>Genomic Encyclopedia of Archaeal and Bacterial Type Strains, Phase II (KMG-II): from individual species to whole genera.</title>
        <authorList>
            <person name="Goeker M."/>
        </authorList>
    </citation>
    <scope>NUCLEOTIDE SEQUENCE [LARGE SCALE GENOMIC DNA]</scope>
    <source>
        <strain evidence="2 3">DSM 21851</strain>
    </source>
</reference>
<dbReference type="EMBL" id="QLMC01000006">
    <property type="protein sequence ID" value="RAJ93053.1"/>
    <property type="molecule type" value="Genomic_DNA"/>
</dbReference>
<comment type="caution">
    <text evidence="2">The sequence shown here is derived from an EMBL/GenBank/DDBJ whole genome shotgun (WGS) entry which is preliminary data.</text>
</comment>
<sequence length="59" mass="7102">MVYLIAALTILYSVTGAYYFYGARKEKSNSLNQRYNYFYSAMFLVAALFFLFLFFYLFR</sequence>
<feature type="transmembrane region" description="Helical" evidence="1">
    <location>
        <begin position="40"/>
        <end position="58"/>
    </location>
</feature>
<evidence type="ECO:0000313" key="3">
    <source>
        <dbReference type="Proteomes" id="UP000248790"/>
    </source>
</evidence>
<accession>A0A327WM10</accession>
<proteinExistence type="predicted"/>
<dbReference type="AlphaFoldDB" id="A0A327WM10"/>
<gene>
    <name evidence="2" type="ORF">LX87_04565</name>
</gene>
<name>A0A327WM10_LARAB</name>
<keyword evidence="1" id="KW-1133">Transmembrane helix</keyword>
<dbReference type="Proteomes" id="UP000248790">
    <property type="component" value="Unassembled WGS sequence"/>
</dbReference>
<organism evidence="2 3">
    <name type="scientific">Larkinella arboricola</name>
    <dbReference type="NCBI Taxonomy" id="643671"/>
    <lineage>
        <taxon>Bacteria</taxon>
        <taxon>Pseudomonadati</taxon>
        <taxon>Bacteroidota</taxon>
        <taxon>Cytophagia</taxon>
        <taxon>Cytophagales</taxon>
        <taxon>Spirosomataceae</taxon>
        <taxon>Larkinella</taxon>
    </lineage>
</organism>
<evidence type="ECO:0000313" key="2">
    <source>
        <dbReference type="EMBL" id="RAJ93053.1"/>
    </source>
</evidence>
<evidence type="ECO:0000256" key="1">
    <source>
        <dbReference type="SAM" id="Phobius"/>
    </source>
</evidence>
<keyword evidence="1" id="KW-0472">Membrane</keyword>
<keyword evidence="1" id="KW-0812">Transmembrane</keyword>